<dbReference type="AlphaFoldDB" id="B0DPR6"/>
<gene>
    <name evidence="2" type="ORF">LACBIDRAFT_307255</name>
</gene>
<feature type="compositionally biased region" description="Basic residues" evidence="1">
    <location>
        <begin position="95"/>
        <end position="117"/>
    </location>
</feature>
<evidence type="ECO:0000256" key="1">
    <source>
        <dbReference type="SAM" id="MobiDB-lite"/>
    </source>
</evidence>
<dbReference type="Proteomes" id="UP000001194">
    <property type="component" value="Unassembled WGS sequence"/>
</dbReference>
<dbReference type="KEGG" id="lbc:LACBIDRAFT_307255"/>
<sequence length="140" mass="15840">MSHTAIRNGNNTPVEGSLADPLSPTHNLRGHGRPHHHGHHSHRQAHHTHHQPHHHHHQARHPAPHCHSRGQTHSHVQHGQHDQLRGCHALSNVHGHPRAHHQPHSHIHHMHPHRHGGDHRSRLSGLSSSHRENTSVVVQP</sequence>
<protein>
    <submittedName>
        <fullName evidence="2">Predicted protein</fullName>
    </submittedName>
</protein>
<feature type="compositionally biased region" description="Polar residues" evidence="1">
    <location>
        <begin position="1"/>
        <end position="14"/>
    </location>
</feature>
<dbReference type="EMBL" id="DS547124">
    <property type="protein sequence ID" value="EDR03498.1"/>
    <property type="molecule type" value="Genomic_DNA"/>
</dbReference>
<dbReference type="RefSeq" id="XP_001885954.1">
    <property type="nucleotide sequence ID" value="XM_001885919.1"/>
</dbReference>
<reference evidence="2 3" key="1">
    <citation type="journal article" date="2008" name="Nature">
        <title>The genome of Laccaria bicolor provides insights into mycorrhizal symbiosis.</title>
        <authorList>
            <person name="Martin F."/>
            <person name="Aerts A."/>
            <person name="Ahren D."/>
            <person name="Brun A."/>
            <person name="Danchin E.G.J."/>
            <person name="Duchaussoy F."/>
            <person name="Gibon J."/>
            <person name="Kohler A."/>
            <person name="Lindquist E."/>
            <person name="Pereda V."/>
            <person name="Salamov A."/>
            <person name="Shapiro H.J."/>
            <person name="Wuyts J."/>
            <person name="Blaudez D."/>
            <person name="Buee M."/>
            <person name="Brokstein P."/>
            <person name="Canbaeck B."/>
            <person name="Cohen D."/>
            <person name="Courty P.E."/>
            <person name="Coutinho P.M."/>
            <person name="Delaruelle C."/>
            <person name="Detter J.C."/>
            <person name="Deveau A."/>
            <person name="DiFazio S."/>
            <person name="Duplessis S."/>
            <person name="Fraissinet-Tachet L."/>
            <person name="Lucic E."/>
            <person name="Frey-Klett P."/>
            <person name="Fourrey C."/>
            <person name="Feussner I."/>
            <person name="Gay G."/>
            <person name="Grimwood J."/>
            <person name="Hoegger P.J."/>
            <person name="Jain P."/>
            <person name="Kilaru S."/>
            <person name="Labbe J."/>
            <person name="Lin Y.C."/>
            <person name="Legue V."/>
            <person name="Le Tacon F."/>
            <person name="Marmeisse R."/>
            <person name="Melayah D."/>
            <person name="Montanini B."/>
            <person name="Muratet M."/>
            <person name="Nehls U."/>
            <person name="Niculita-Hirzel H."/>
            <person name="Oudot-Le Secq M.P."/>
            <person name="Peter M."/>
            <person name="Quesneville H."/>
            <person name="Rajashekar B."/>
            <person name="Reich M."/>
            <person name="Rouhier N."/>
            <person name="Schmutz J."/>
            <person name="Yin T."/>
            <person name="Chalot M."/>
            <person name="Henrissat B."/>
            <person name="Kuees U."/>
            <person name="Lucas S."/>
            <person name="Van de Peer Y."/>
            <person name="Podila G.K."/>
            <person name="Polle A."/>
            <person name="Pukkila P.J."/>
            <person name="Richardson P.M."/>
            <person name="Rouze P."/>
            <person name="Sanders I.R."/>
            <person name="Stajich J.E."/>
            <person name="Tunlid A."/>
            <person name="Tuskan G."/>
            <person name="Grigoriev I.V."/>
        </authorList>
    </citation>
    <scope>NUCLEOTIDE SEQUENCE [LARGE SCALE GENOMIC DNA]</scope>
    <source>
        <strain evidence="3">S238N-H82 / ATCC MYA-4686</strain>
    </source>
</reference>
<accession>B0DPR6</accession>
<dbReference type="InParanoid" id="B0DPR6"/>
<keyword evidence="3" id="KW-1185">Reference proteome</keyword>
<organism evidence="3">
    <name type="scientific">Laccaria bicolor (strain S238N-H82 / ATCC MYA-4686)</name>
    <name type="common">Bicoloured deceiver</name>
    <name type="synonym">Laccaria laccata var. bicolor</name>
    <dbReference type="NCBI Taxonomy" id="486041"/>
    <lineage>
        <taxon>Eukaryota</taxon>
        <taxon>Fungi</taxon>
        <taxon>Dikarya</taxon>
        <taxon>Basidiomycota</taxon>
        <taxon>Agaricomycotina</taxon>
        <taxon>Agaricomycetes</taxon>
        <taxon>Agaricomycetidae</taxon>
        <taxon>Agaricales</taxon>
        <taxon>Agaricineae</taxon>
        <taxon>Hydnangiaceae</taxon>
        <taxon>Laccaria</taxon>
    </lineage>
</organism>
<name>B0DPR6_LACBS</name>
<evidence type="ECO:0000313" key="2">
    <source>
        <dbReference type="EMBL" id="EDR03498.1"/>
    </source>
</evidence>
<proteinExistence type="predicted"/>
<evidence type="ECO:0000313" key="3">
    <source>
        <dbReference type="Proteomes" id="UP000001194"/>
    </source>
</evidence>
<dbReference type="GeneID" id="6081574"/>
<dbReference type="HOGENOM" id="CLU_1875752_0_0_1"/>
<feature type="compositionally biased region" description="Basic residues" evidence="1">
    <location>
        <begin position="28"/>
        <end position="78"/>
    </location>
</feature>
<feature type="region of interest" description="Disordered" evidence="1">
    <location>
        <begin position="1"/>
        <end position="140"/>
    </location>
</feature>